<keyword evidence="1" id="KW-0479">Metal-binding</keyword>
<dbReference type="Gene3D" id="4.10.60.10">
    <property type="entry name" value="Zinc finger, CCHC-type"/>
    <property type="match status" value="1"/>
</dbReference>
<dbReference type="GO" id="GO:0003676">
    <property type="term" value="F:nucleic acid binding"/>
    <property type="evidence" value="ECO:0007669"/>
    <property type="project" value="InterPro"/>
</dbReference>
<accession>A0A1Q3BQA0</accession>
<keyword evidence="4" id="KW-1185">Reference proteome</keyword>
<dbReference type="InParanoid" id="A0A1Q3BQA0"/>
<dbReference type="Proteomes" id="UP000187406">
    <property type="component" value="Unassembled WGS sequence"/>
</dbReference>
<dbReference type="InterPro" id="IPR036875">
    <property type="entry name" value="Znf_CCHC_sf"/>
</dbReference>
<dbReference type="SMART" id="SM00343">
    <property type="entry name" value="ZnF_C2HC"/>
    <property type="match status" value="1"/>
</dbReference>
<organism evidence="3 4">
    <name type="scientific">Cephalotus follicularis</name>
    <name type="common">Albany pitcher plant</name>
    <dbReference type="NCBI Taxonomy" id="3775"/>
    <lineage>
        <taxon>Eukaryota</taxon>
        <taxon>Viridiplantae</taxon>
        <taxon>Streptophyta</taxon>
        <taxon>Embryophyta</taxon>
        <taxon>Tracheophyta</taxon>
        <taxon>Spermatophyta</taxon>
        <taxon>Magnoliopsida</taxon>
        <taxon>eudicotyledons</taxon>
        <taxon>Gunneridae</taxon>
        <taxon>Pentapetalae</taxon>
        <taxon>rosids</taxon>
        <taxon>fabids</taxon>
        <taxon>Oxalidales</taxon>
        <taxon>Cephalotaceae</taxon>
        <taxon>Cephalotus</taxon>
    </lineage>
</organism>
<sequence>CCMIAAMSYDLQRQHKHMTDPRAILLHLELYSEKSGITRYQLSKELFWNKMLEGAFVNDHCLKMISCIEQLASLGFIQDAELSTNLILLTVEANMDHGRSKSNVMLLPSSSSWTTDKKDGSKSKGKAPIKKIGKKGKKPLAVAGDAIQKRIRYLSDEKACFYCGKQGHWKSWCTEFLKSTAGGTSGSGTFMIESFLAYNVSSTWVVDSDCGTNICNSL</sequence>
<evidence type="ECO:0000313" key="3">
    <source>
        <dbReference type="EMBL" id="GAV70034.1"/>
    </source>
</evidence>
<gene>
    <name evidence="3" type="ORF">CFOL_v3_13533</name>
</gene>
<feature type="non-terminal residue" evidence="3">
    <location>
        <position position="1"/>
    </location>
</feature>
<feature type="non-terminal residue" evidence="3">
    <location>
        <position position="218"/>
    </location>
</feature>
<evidence type="ECO:0000256" key="1">
    <source>
        <dbReference type="PROSITE-ProRule" id="PRU00047"/>
    </source>
</evidence>
<dbReference type="InterPro" id="IPR001878">
    <property type="entry name" value="Znf_CCHC"/>
</dbReference>
<proteinExistence type="predicted"/>
<protein>
    <recommendedName>
        <fullName evidence="2">CCHC-type domain-containing protein</fullName>
    </recommendedName>
</protein>
<keyword evidence="1" id="KW-0862">Zinc</keyword>
<evidence type="ECO:0000313" key="4">
    <source>
        <dbReference type="Proteomes" id="UP000187406"/>
    </source>
</evidence>
<reference evidence="4" key="1">
    <citation type="submission" date="2016-04" db="EMBL/GenBank/DDBJ databases">
        <title>Cephalotus genome sequencing.</title>
        <authorList>
            <person name="Fukushima K."/>
            <person name="Hasebe M."/>
            <person name="Fang X."/>
        </authorList>
    </citation>
    <scope>NUCLEOTIDE SEQUENCE [LARGE SCALE GENOMIC DNA]</scope>
    <source>
        <strain evidence="4">cv. St1</strain>
    </source>
</reference>
<dbReference type="AlphaFoldDB" id="A0A1Q3BQA0"/>
<dbReference type="SUPFAM" id="SSF57756">
    <property type="entry name" value="Retrovirus zinc finger-like domains"/>
    <property type="match status" value="1"/>
</dbReference>
<comment type="caution">
    <text evidence="3">The sequence shown here is derived from an EMBL/GenBank/DDBJ whole genome shotgun (WGS) entry which is preliminary data.</text>
</comment>
<dbReference type="PROSITE" id="PS50158">
    <property type="entry name" value="ZF_CCHC"/>
    <property type="match status" value="1"/>
</dbReference>
<dbReference type="GO" id="GO:0008270">
    <property type="term" value="F:zinc ion binding"/>
    <property type="evidence" value="ECO:0007669"/>
    <property type="project" value="UniProtKB-KW"/>
</dbReference>
<feature type="domain" description="CCHC-type" evidence="2">
    <location>
        <begin position="160"/>
        <end position="175"/>
    </location>
</feature>
<dbReference type="OrthoDB" id="1708624at2759"/>
<dbReference type="EMBL" id="BDDD01000772">
    <property type="protein sequence ID" value="GAV70034.1"/>
    <property type="molecule type" value="Genomic_DNA"/>
</dbReference>
<keyword evidence="1" id="KW-0863">Zinc-finger</keyword>
<name>A0A1Q3BQA0_CEPFO</name>
<evidence type="ECO:0000259" key="2">
    <source>
        <dbReference type="PROSITE" id="PS50158"/>
    </source>
</evidence>